<keyword evidence="2" id="KW-1133">Transmembrane helix</keyword>
<proteinExistence type="predicted"/>
<protein>
    <submittedName>
        <fullName evidence="3">Uncharacterized protein</fullName>
    </submittedName>
</protein>
<gene>
    <name evidence="3" type="ordered locus">Plabr_1851</name>
</gene>
<dbReference type="AlphaFoldDB" id="F0SGX6"/>
<dbReference type="STRING" id="756272.Plabr_1851"/>
<feature type="transmembrane region" description="Helical" evidence="2">
    <location>
        <begin position="322"/>
        <end position="341"/>
    </location>
</feature>
<sequence>MQMSQASREMLEKTRQDLSKAAQRMEGSSESQIYKAIQANRYNSKIPGWLRPILFPLSIFALFATELVIIAWVIQRTDLPVPWDVSHPSWIYWHLLLLGQVLATGVLYYSGERYYGKLPGIPRGSLFSLLVVAALLPGLILALVIVSHVYARLQLRKGQSGVWLRSLGGWNSQMLIVGGFEVVLLWLVLMLQGMEPIGPPRLKNEIRETTFLEQIGAINDTQWFPMLVATLGILGLVQALGAAILLVCEVAVEEEAADVTPLLGSLAPLAVLSPVGIFMLITYMQSTSVHEVWLALMKLLGVVWVILVLTGSLYVAKRWFAVYQPFIIMIVGYLMMAPFFVDHIQDLPTAQAAEPTEAERTSQRVFNNRSRQTRSPRAIDMLRSE</sequence>
<feature type="compositionally biased region" description="Polar residues" evidence="1">
    <location>
        <begin position="363"/>
        <end position="375"/>
    </location>
</feature>
<feature type="transmembrane region" description="Helical" evidence="2">
    <location>
        <begin position="129"/>
        <end position="150"/>
    </location>
</feature>
<feature type="region of interest" description="Disordered" evidence="1">
    <location>
        <begin position="356"/>
        <end position="377"/>
    </location>
</feature>
<evidence type="ECO:0000256" key="1">
    <source>
        <dbReference type="SAM" id="MobiDB-lite"/>
    </source>
</evidence>
<feature type="transmembrane region" description="Helical" evidence="2">
    <location>
        <begin position="90"/>
        <end position="109"/>
    </location>
</feature>
<organism evidence="3 4">
    <name type="scientific">Rubinisphaera brasiliensis (strain ATCC 49424 / DSM 5305 / JCM 21570 / IAM 15109 / NBRC 103401 / IFAM 1448)</name>
    <name type="common">Planctomyces brasiliensis</name>
    <dbReference type="NCBI Taxonomy" id="756272"/>
    <lineage>
        <taxon>Bacteria</taxon>
        <taxon>Pseudomonadati</taxon>
        <taxon>Planctomycetota</taxon>
        <taxon>Planctomycetia</taxon>
        <taxon>Planctomycetales</taxon>
        <taxon>Planctomycetaceae</taxon>
        <taxon>Rubinisphaera</taxon>
    </lineage>
</organism>
<name>F0SGX6_RUBBR</name>
<evidence type="ECO:0000256" key="2">
    <source>
        <dbReference type="SAM" id="Phobius"/>
    </source>
</evidence>
<keyword evidence="4" id="KW-1185">Reference proteome</keyword>
<keyword evidence="2" id="KW-0812">Transmembrane</keyword>
<dbReference type="Proteomes" id="UP000006860">
    <property type="component" value="Chromosome"/>
</dbReference>
<feature type="transmembrane region" description="Helical" evidence="2">
    <location>
        <begin position="259"/>
        <end position="281"/>
    </location>
</feature>
<dbReference type="EMBL" id="CP002546">
    <property type="protein sequence ID" value="ADY59461.1"/>
    <property type="molecule type" value="Genomic_DNA"/>
</dbReference>
<reference evidence="4" key="1">
    <citation type="submission" date="2011-02" db="EMBL/GenBank/DDBJ databases">
        <title>The complete genome of Planctomyces brasiliensis DSM 5305.</title>
        <authorList>
            <person name="Lucas S."/>
            <person name="Copeland A."/>
            <person name="Lapidus A."/>
            <person name="Bruce D."/>
            <person name="Goodwin L."/>
            <person name="Pitluck S."/>
            <person name="Kyrpides N."/>
            <person name="Mavromatis K."/>
            <person name="Pagani I."/>
            <person name="Ivanova N."/>
            <person name="Ovchinnikova G."/>
            <person name="Lu M."/>
            <person name="Detter J.C."/>
            <person name="Han C."/>
            <person name="Land M."/>
            <person name="Hauser L."/>
            <person name="Markowitz V."/>
            <person name="Cheng J.-F."/>
            <person name="Hugenholtz P."/>
            <person name="Woyke T."/>
            <person name="Wu D."/>
            <person name="Tindall B."/>
            <person name="Pomrenke H.G."/>
            <person name="Brambilla E."/>
            <person name="Klenk H.-P."/>
            <person name="Eisen J.A."/>
        </authorList>
    </citation>
    <scope>NUCLEOTIDE SEQUENCE [LARGE SCALE GENOMIC DNA]</scope>
    <source>
        <strain evidence="4">ATCC 49424 / DSM 5305 / JCM 21570 / NBRC 103401 / IFAM 1448</strain>
    </source>
</reference>
<evidence type="ECO:0000313" key="3">
    <source>
        <dbReference type="EMBL" id="ADY59461.1"/>
    </source>
</evidence>
<dbReference type="KEGG" id="pbs:Plabr_1851"/>
<evidence type="ECO:0000313" key="4">
    <source>
        <dbReference type="Proteomes" id="UP000006860"/>
    </source>
</evidence>
<feature type="transmembrane region" description="Helical" evidence="2">
    <location>
        <begin position="223"/>
        <end position="247"/>
    </location>
</feature>
<keyword evidence="2" id="KW-0472">Membrane</keyword>
<feature type="transmembrane region" description="Helical" evidence="2">
    <location>
        <begin position="53"/>
        <end position="74"/>
    </location>
</feature>
<feature type="transmembrane region" description="Helical" evidence="2">
    <location>
        <begin position="293"/>
        <end position="316"/>
    </location>
</feature>
<accession>F0SGX6</accession>
<dbReference type="HOGENOM" id="CLU_717433_0_0_0"/>